<name>A0A1C3URY5_9BRAD</name>
<dbReference type="EMBL" id="FMAI01000002">
    <property type="protein sequence ID" value="SCB18097.1"/>
    <property type="molecule type" value="Genomic_DNA"/>
</dbReference>
<protein>
    <recommendedName>
        <fullName evidence="3">DUF2939 domain-containing protein</fullName>
    </recommendedName>
</protein>
<sequence>MKWLVGIFAAAMVCVVVYAGSAFVSLLGLVSAVRSGDAGQVMAKTDLPRVRHSLVDQVMSAYLDRLGQKRLVRPFERMAINAFGAAIADDLAIKFMTPENLSVLLKSGTVRNATENITFGTMSSLAELDISNIFVFAGRITLVKPVEFALRLGAGQDAGTVSMHFEGTTWKLSGIGLPPKVLASMVDRLPTR</sequence>
<evidence type="ECO:0000313" key="2">
    <source>
        <dbReference type="Proteomes" id="UP000199184"/>
    </source>
</evidence>
<evidence type="ECO:0008006" key="3">
    <source>
        <dbReference type="Google" id="ProtNLM"/>
    </source>
</evidence>
<accession>A0A1C3URY5</accession>
<dbReference type="Pfam" id="PF11159">
    <property type="entry name" value="DUF2939"/>
    <property type="match status" value="1"/>
</dbReference>
<dbReference type="AlphaFoldDB" id="A0A1C3URY5"/>
<gene>
    <name evidence="1" type="ORF">GA0061098_1002338</name>
</gene>
<reference evidence="2" key="1">
    <citation type="submission" date="2016-08" db="EMBL/GenBank/DDBJ databases">
        <authorList>
            <person name="Varghese N."/>
            <person name="Submissions Spin"/>
        </authorList>
    </citation>
    <scope>NUCLEOTIDE SEQUENCE [LARGE SCALE GENOMIC DNA]</scope>
    <source>
        <strain evidence="2">ERR11</strain>
    </source>
</reference>
<evidence type="ECO:0000313" key="1">
    <source>
        <dbReference type="EMBL" id="SCB18097.1"/>
    </source>
</evidence>
<dbReference type="RefSeq" id="WP_091954620.1">
    <property type="nucleotide sequence ID" value="NZ_FMAI01000002.1"/>
</dbReference>
<dbReference type="InterPro" id="IPR021330">
    <property type="entry name" value="DUF2939"/>
</dbReference>
<proteinExistence type="predicted"/>
<keyword evidence="2" id="KW-1185">Reference proteome</keyword>
<dbReference type="Proteomes" id="UP000199184">
    <property type="component" value="Unassembled WGS sequence"/>
</dbReference>
<organism evidence="1 2">
    <name type="scientific">Bradyrhizobium shewense</name>
    <dbReference type="NCBI Taxonomy" id="1761772"/>
    <lineage>
        <taxon>Bacteria</taxon>
        <taxon>Pseudomonadati</taxon>
        <taxon>Pseudomonadota</taxon>
        <taxon>Alphaproteobacteria</taxon>
        <taxon>Hyphomicrobiales</taxon>
        <taxon>Nitrobacteraceae</taxon>
        <taxon>Bradyrhizobium</taxon>
    </lineage>
</organism>